<feature type="region of interest" description="Disordered" evidence="1">
    <location>
        <begin position="21"/>
        <end position="101"/>
    </location>
</feature>
<accession>A0A177A0Y6</accession>
<gene>
    <name evidence="2" type="ORF">VC83_08569</name>
</gene>
<proteinExistence type="predicted"/>
<dbReference type="GeneID" id="36291609"/>
<dbReference type="AlphaFoldDB" id="A0A177A0Y6"/>
<dbReference type="Proteomes" id="UP000077154">
    <property type="component" value="Unassembled WGS sequence"/>
</dbReference>
<evidence type="ECO:0000256" key="1">
    <source>
        <dbReference type="SAM" id="MobiDB-lite"/>
    </source>
</evidence>
<dbReference type="RefSeq" id="XP_024320244.1">
    <property type="nucleotide sequence ID" value="XM_024472117.1"/>
</dbReference>
<evidence type="ECO:0000313" key="2">
    <source>
        <dbReference type="EMBL" id="OAF54941.1"/>
    </source>
</evidence>
<name>A0A177A0Y6_9PEZI</name>
<protein>
    <submittedName>
        <fullName evidence="2">Uncharacterized protein</fullName>
    </submittedName>
</protein>
<feature type="compositionally biased region" description="Polar residues" evidence="1">
    <location>
        <begin position="63"/>
        <end position="80"/>
    </location>
</feature>
<sequence length="370" mass="41282">MPPKPMITSVPAGFQGMWRLDPTLNRGESTPIQAITMAGGFYSGGEDSDDDGGDDDGDDENQSENGTPNQAPPLQSNTQGRPRKKRKSKGEEEDILQGNGRSRVMSPGDYIILLKICLRMADTYRSPEAATFFKNVAADWMKETGKEHRTLHQVLRRGIAARRKYLEDLGIGEQDGRTERESYEDNWIAVLDADATVIRERREHQGNIGAKSEASFLAHAAMLLTMKGKRSINPPVPSPSSTPGTAIVVIIDDDDIQSSPSPLDRSYQPSPSPHPSVASRRSQMHNAAIQDNDKEERLFSMVEDLVKTLSLPPPLHPEALDGNFEFHLKAQEERLQAVFATQFEDIRREQQRMFSSFSSMIEWMGMGQRD</sequence>
<dbReference type="EMBL" id="KV441413">
    <property type="protein sequence ID" value="OAF54941.1"/>
    <property type="molecule type" value="Genomic_DNA"/>
</dbReference>
<dbReference type="VEuPathDB" id="FungiDB:GMDG_05922"/>
<reference evidence="2" key="1">
    <citation type="submission" date="2016-03" db="EMBL/GenBank/DDBJ databases">
        <title>Updated assembly of Pseudogymnoascus destructans, the fungus causing white-nose syndrome of bats.</title>
        <authorList>
            <person name="Palmer J.M."/>
            <person name="Drees K.P."/>
            <person name="Foster J.T."/>
            <person name="Lindner D.L."/>
        </authorList>
    </citation>
    <scope>NUCLEOTIDE SEQUENCE [LARGE SCALE GENOMIC DNA]</scope>
    <source>
        <strain evidence="2">20631-21</strain>
    </source>
</reference>
<feature type="region of interest" description="Disordered" evidence="1">
    <location>
        <begin position="258"/>
        <end position="281"/>
    </location>
</feature>
<organism evidence="2">
    <name type="scientific">Pseudogymnoascus destructans</name>
    <dbReference type="NCBI Taxonomy" id="655981"/>
    <lineage>
        <taxon>Eukaryota</taxon>
        <taxon>Fungi</taxon>
        <taxon>Dikarya</taxon>
        <taxon>Ascomycota</taxon>
        <taxon>Pezizomycotina</taxon>
        <taxon>Leotiomycetes</taxon>
        <taxon>Thelebolales</taxon>
        <taxon>Thelebolaceae</taxon>
        <taxon>Pseudogymnoascus</taxon>
    </lineage>
</organism>
<feature type="compositionally biased region" description="Acidic residues" evidence="1">
    <location>
        <begin position="46"/>
        <end position="62"/>
    </location>
</feature>